<accession>A0ABV6MU43</accession>
<evidence type="ECO:0008006" key="4">
    <source>
        <dbReference type="Google" id="ProtNLM"/>
    </source>
</evidence>
<organism evidence="2 3">
    <name type="scientific">Kutzneria chonburiensis</name>
    <dbReference type="NCBI Taxonomy" id="1483604"/>
    <lineage>
        <taxon>Bacteria</taxon>
        <taxon>Bacillati</taxon>
        <taxon>Actinomycetota</taxon>
        <taxon>Actinomycetes</taxon>
        <taxon>Pseudonocardiales</taxon>
        <taxon>Pseudonocardiaceae</taxon>
        <taxon>Kutzneria</taxon>
    </lineage>
</organism>
<reference evidence="2 3" key="1">
    <citation type="submission" date="2024-09" db="EMBL/GenBank/DDBJ databases">
        <authorList>
            <person name="Sun Q."/>
            <person name="Mori K."/>
        </authorList>
    </citation>
    <scope>NUCLEOTIDE SEQUENCE [LARGE SCALE GENOMIC DNA]</scope>
    <source>
        <strain evidence="2 3">TBRC 1432</strain>
    </source>
</reference>
<dbReference type="Proteomes" id="UP001589810">
    <property type="component" value="Unassembled WGS sequence"/>
</dbReference>
<dbReference type="RefSeq" id="WP_273944757.1">
    <property type="nucleotide sequence ID" value="NZ_CP097263.1"/>
</dbReference>
<dbReference type="EMBL" id="JBHLUD010000005">
    <property type="protein sequence ID" value="MFC0543390.1"/>
    <property type="molecule type" value="Genomic_DNA"/>
</dbReference>
<evidence type="ECO:0000256" key="1">
    <source>
        <dbReference type="SAM" id="MobiDB-lite"/>
    </source>
</evidence>
<protein>
    <recommendedName>
        <fullName evidence="4">Secreted protein</fullName>
    </recommendedName>
</protein>
<feature type="compositionally biased region" description="Low complexity" evidence="1">
    <location>
        <begin position="61"/>
        <end position="72"/>
    </location>
</feature>
<evidence type="ECO:0000313" key="3">
    <source>
        <dbReference type="Proteomes" id="UP001589810"/>
    </source>
</evidence>
<name>A0ABV6MU43_9PSEU</name>
<gene>
    <name evidence="2" type="ORF">ACFFH7_17940</name>
</gene>
<proteinExistence type="predicted"/>
<feature type="region of interest" description="Disordered" evidence="1">
    <location>
        <begin position="61"/>
        <end position="84"/>
    </location>
</feature>
<feature type="compositionally biased region" description="Basic and acidic residues" evidence="1">
    <location>
        <begin position="75"/>
        <end position="84"/>
    </location>
</feature>
<keyword evidence="3" id="KW-1185">Reference proteome</keyword>
<sequence length="84" mass="8441">MSLALNGSTAEGPGFVVVVVVLGTVTTRGRWAALPLVSTALRGTVGDRSVTVYAQATPAPSTAAAAMAPRRTGAGRRESVLMSA</sequence>
<comment type="caution">
    <text evidence="2">The sequence shown here is derived from an EMBL/GenBank/DDBJ whole genome shotgun (WGS) entry which is preliminary data.</text>
</comment>
<evidence type="ECO:0000313" key="2">
    <source>
        <dbReference type="EMBL" id="MFC0543390.1"/>
    </source>
</evidence>